<name>A0ACC3DKB3_9PEZI</name>
<keyword evidence="2" id="KW-1185">Reference proteome</keyword>
<proteinExistence type="predicted"/>
<organism evidence="1 2">
    <name type="scientific">Coniosporium uncinatum</name>
    <dbReference type="NCBI Taxonomy" id="93489"/>
    <lineage>
        <taxon>Eukaryota</taxon>
        <taxon>Fungi</taxon>
        <taxon>Dikarya</taxon>
        <taxon>Ascomycota</taxon>
        <taxon>Pezizomycotina</taxon>
        <taxon>Dothideomycetes</taxon>
        <taxon>Dothideomycetes incertae sedis</taxon>
        <taxon>Coniosporium</taxon>
    </lineage>
</organism>
<protein>
    <submittedName>
        <fullName evidence="1">Uncharacterized protein</fullName>
    </submittedName>
</protein>
<dbReference type="EMBL" id="JAWDJW010003229">
    <property type="protein sequence ID" value="KAK3077086.1"/>
    <property type="molecule type" value="Genomic_DNA"/>
</dbReference>
<evidence type="ECO:0000313" key="2">
    <source>
        <dbReference type="Proteomes" id="UP001186974"/>
    </source>
</evidence>
<sequence>MDEVLTTTERLESILLHVPSRKLFTLRRISHYCNVVLVKSITLQRLMLLAPIAPVLETKVVACDVPMRNSSRVIFPSADMQIGKGRKLVTYSGGADVKWIGDDESSSSNPQGILWNGPARRCETGYSPTK</sequence>
<feature type="non-terminal residue" evidence="1">
    <location>
        <position position="130"/>
    </location>
</feature>
<dbReference type="Proteomes" id="UP001186974">
    <property type="component" value="Unassembled WGS sequence"/>
</dbReference>
<comment type="caution">
    <text evidence="1">The sequence shown here is derived from an EMBL/GenBank/DDBJ whole genome shotgun (WGS) entry which is preliminary data.</text>
</comment>
<gene>
    <name evidence="1" type="ORF">LTS18_011244</name>
</gene>
<evidence type="ECO:0000313" key="1">
    <source>
        <dbReference type="EMBL" id="KAK3077086.1"/>
    </source>
</evidence>
<reference evidence="1" key="1">
    <citation type="submission" date="2024-09" db="EMBL/GenBank/DDBJ databases">
        <title>Black Yeasts Isolated from many extreme environments.</title>
        <authorList>
            <person name="Coleine C."/>
            <person name="Stajich J.E."/>
            <person name="Selbmann L."/>
        </authorList>
    </citation>
    <scope>NUCLEOTIDE SEQUENCE</scope>
    <source>
        <strain evidence="1">CCFEE 5737</strain>
    </source>
</reference>
<accession>A0ACC3DKB3</accession>